<reference evidence="1 2" key="1">
    <citation type="submission" date="2016-10" db="EMBL/GenBank/DDBJ databases">
        <authorList>
            <person name="de Groot N.N."/>
        </authorList>
    </citation>
    <scope>NUCLEOTIDE SEQUENCE [LARGE SCALE GENOMIC DNA]</scope>
    <source>
        <strain evidence="1 2">MT12</strain>
    </source>
</reference>
<dbReference type="OrthoDB" id="8450982at2"/>
<dbReference type="RefSeq" id="WP_092114274.1">
    <property type="nucleotide sequence ID" value="NZ_FNTH01000001.1"/>
</dbReference>
<evidence type="ECO:0000313" key="2">
    <source>
        <dbReference type="Proteomes" id="UP000198992"/>
    </source>
</evidence>
<evidence type="ECO:0000313" key="1">
    <source>
        <dbReference type="EMBL" id="SEB97660.1"/>
    </source>
</evidence>
<sequence>MLADIVLENVGSAADRQFRGAITQLATQLRTAQRFLFSDTSAEAMSQVAFAKPSSLLSAVPMVRLPFPTVWLEWSERRSLHRSEATESLPMPDKFGVLLETPEEGLILASYVWLHSRASAVARGLHDESARLNLSYLSSFICPSGQFPDWVPRSKWEISDEYVQRFSGNEREWDAIKALTSLESATPCRFYGALIKTVPPLQLKQLEASAAENLVGESKRVIAAIALLNSRNAIDIVDADLSKINRKRTGTKPKRLSHSIVTIKLSSRQSASAEAQHLSDAEIREHEVRGHFKVRKSGIYWWRPFIRGRSEVGVLPRKHYRVIGEIQS</sequence>
<protein>
    <submittedName>
        <fullName evidence="1">Uncharacterized protein</fullName>
    </submittedName>
</protein>
<organism evidence="1 2">
    <name type="scientific">Bradyrhizobium erythrophlei</name>
    <dbReference type="NCBI Taxonomy" id="1437360"/>
    <lineage>
        <taxon>Bacteria</taxon>
        <taxon>Pseudomonadati</taxon>
        <taxon>Pseudomonadota</taxon>
        <taxon>Alphaproteobacteria</taxon>
        <taxon>Hyphomicrobiales</taxon>
        <taxon>Nitrobacteraceae</taxon>
        <taxon>Bradyrhizobium</taxon>
    </lineage>
</organism>
<proteinExistence type="predicted"/>
<dbReference type="Proteomes" id="UP000198992">
    <property type="component" value="Unassembled WGS sequence"/>
</dbReference>
<dbReference type="AlphaFoldDB" id="A0A1H4NR22"/>
<gene>
    <name evidence="1" type="ORF">SAMN05444164_0704</name>
</gene>
<dbReference type="EMBL" id="FNTH01000001">
    <property type="protein sequence ID" value="SEB97660.1"/>
    <property type="molecule type" value="Genomic_DNA"/>
</dbReference>
<name>A0A1H4NR22_9BRAD</name>
<accession>A0A1H4NR22</accession>